<dbReference type="Pfam" id="PF07963">
    <property type="entry name" value="N_methyl"/>
    <property type="match status" value="1"/>
</dbReference>
<dbReference type="NCBIfam" id="TIGR02532">
    <property type="entry name" value="IV_pilin_GFxxxE"/>
    <property type="match status" value="1"/>
</dbReference>
<feature type="transmembrane region" description="Helical" evidence="1">
    <location>
        <begin position="6"/>
        <end position="29"/>
    </location>
</feature>
<dbReference type="Proteomes" id="UP000664882">
    <property type="component" value="Unassembled WGS sequence"/>
</dbReference>
<sequence>MKQQSGFGLIEVMVAFVILALTAGSLLQLSKQYLSYSRDGRAQEVALRLVESKLDELRHQQLSLGYNNVVSGSDTSRLMDIDFTVTWTVEAKAWNAAQGQWLASASGVSNKKDVKVSLSWQDSQGVLNTMALESAITPITPLYAGPFGERYPL</sequence>
<evidence type="ECO:0000313" key="3">
    <source>
        <dbReference type="Proteomes" id="UP000664882"/>
    </source>
</evidence>
<dbReference type="InterPro" id="IPR012902">
    <property type="entry name" value="N_methyl_site"/>
</dbReference>
<organism evidence="2 3">
    <name type="scientific">Oceanisphaera pacifica</name>
    <dbReference type="NCBI Taxonomy" id="2818389"/>
    <lineage>
        <taxon>Bacteria</taxon>
        <taxon>Pseudomonadati</taxon>
        <taxon>Pseudomonadota</taxon>
        <taxon>Gammaproteobacteria</taxon>
        <taxon>Aeromonadales</taxon>
        <taxon>Aeromonadaceae</taxon>
        <taxon>Oceanisphaera</taxon>
    </lineage>
</organism>
<comment type="caution">
    <text evidence="2">The sequence shown here is derived from an EMBL/GenBank/DDBJ whole genome shotgun (WGS) entry which is preliminary data.</text>
</comment>
<evidence type="ECO:0000256" key="1">
    <source>
        <dbReference type="SAM" id="Phobius"/>
    </source>
</evidence>
<evidence type="ECO:0000313" key="2">
    <source>
        <dbReference type="EMBL" id="MBO1519349.1"/>
    </source>
</evidence>
<dbReference type="EMBL" id="JAGDFX010000006">
    <property type="protein sequence ID" value="MBO1519349.1"/>
    <property type="molecule type" value="Genomic_DNA"/>
</dbReference>
<protein>
    <submittedName>
        <fullName evidence="2">Type II secretion system protein</fullName>
    </submittedName>
</protein>
<reference evidence="2 3" key="1">
    <citation type="submission" date="2021-03" db="EMBL/GenBank/DDBJ databases">
        <title>Oceanisphaera sp. nov., isolated from the intestine.</title>
        <authorList>
            <person name="Zhao L.-H."/>
            <person name="Shi L.-F."/>
        </authorList>
    </citation>
    <scope>NUCLEOTIDE SEQUENCE [LARGE SCALE GENOMIC DNA]</scope>
    <source>
        <strain evidence="2 3">DM8</strain>
    </source>
</reference>
<accession>A0ABS3NFK2</accession>
<keyword evidence="3" id="KW-1185">Reference proteome</keyword>
<name>A0ABS3NFK2_9GAMM</name>
<gene>
    <name evidence="2" type="ORF">J3U76_06860</name>
</gene>
<proteinExistence type="predicted"/>
<dbReference type="RefSeq" id="WP_208005182.1">
    <property type="nucleotide sequence ID" value="NZ_JAGDFX010000006.1"/>
</dbReference>
<keyword evidence="1" id="KW-0812">Transmembrane</keyword>
<keyword evidence="1" id="KW-0472">Membrane</keyword>
<keyword evidence="1" id="KW-1133">Transmembrane helix</keyword>